<evidence type="ECO:0000313" key="1">
    <source>
        <dbReference type="EMBL" id="KAF2443043.1"/>
    </source>
</evidence>
<reference evidence="1" key="1">
    <citation type="journal article" date="2020" name="Stud. Mycol.">
        <title>101 Dothideomycetes genomes: a test case for predicting lifestyles and emergence of pathogens.</title>
        <authorList>
            <person name="Haridas S."/>
            <person name="Albert R."/>
            <person name="Binder M."/>
            <person name="Bloem J."/>
            <person name="Labutti K."/>
            <person name="Salamov A."/>
            <person name="Andreopoulos B."/>
            <person name="Baker S."/>
            <person name="Barry K."/>
            <person name="Bills G."/>
            <person name="Bluhm B."/>
            <person name="Cannon C."/>
            <person name="Castanera R."/>
            <person name="Culley D."/>
            <person name="Daum C."/>
            <person name="Ezra D."/>
            <person name="Gonzalez J."/>
            <person name="Henrissat B."/>
            <person name="Kuo A."/>
            <person name="Liang C."/>
            <person name="Lipzen A."/>
            <person name="Lutzoni F."/>
            <person name="Magnuson J."/>
            <person name="Mondo S."/>
            <person name="Nolan M."/>
            <person name="Ohm R."/>
            <person name="Pangilinan J."/>
            <person name="Park H.-J."/>
            <person name="Ramirez L."/>
            <person name="Alfaro M."/>
            <person name="Sun H."/>
            <person name="Tritt A."/>
            <person name="Yoshinaga Y."/>
            <person name="Zwiers L.-H."/>
            <person name="Turgeon B."/>
            <person name="Goodwin S."/>
            <person name="Spatafora J."/>
            <person name="Crous P."/>
            <person name="Grigoriev I."/>
        </authorList>
    </citation>
    <scope>NUCLEOTIDE SEQUENCE</scope>
    <source>
        <strain evidence="1">CBS 690.94</strain>
    </source>
</reference>
<organism evidence="1 2">
    <name type="scientific">Karstenula rhodostoma CBS 690.94</name>
    <dbReference type="NCBI Taxonomy" id="1392251"/>
    <lineage>
        <taxon>Eukaryota</taxon>
        <taxon>Fungi</taxon>
        <taxon>Dikarya</taxon>
        <taxon>Ascomycota</taxon>
        <taxon>Pezizomycotina</taxon>
        <taxon>Dothideomycetes</taxon>
        <taxon>Pleosporomycetidae</taxon>
        <taxon>Pleosporales</taxon>
        <taxon>Massarineae</taxon>
        <taxon>Didymosphaeriaceae</taxon>
        <taxon>Karstenula</taxon>
    </lineage>
</organism>
<accession>A0A9P4PH25</accession>
<name>A0A9P4PH25_9PLEO</name>
<protein>
    <submittedName>
        <fullName evidence="1">Uncharacterized protein</fullName>
    </submittedName>
</protein>
<dbReference type="EMBL" id="MU001503">
    <property type="protein sequence ID" value="KAF2443043.1"/>
    <property type="molecule type" value="Genomic_DNA"/>
</dbReference>
<gene>
    <name evidence="1" type="ORF">P171DRAFT_496366</name>
</gene>
<proteinExistence type="predicted"/>
<sequence>MAGKERPILRDIVGMTTPSAPNSVPYSQLRHRYRHCVHARLYGAAASHGHTNGTRLASAFEGPALAAWVTKIPQKRDFPSLPEVGFNSTPRQPSFRHPLATQLFTALSTFVSISYPASPIVYSRVTAPTLSSPPTFSGYCR</sequence>
<dbReference type="AlphaFoldDB" id="A0A9P4PH25"/>
<keyword evidence="2" id="KW-1185">Reference proteome</keyword>
<dbReference type="Proteomes" id="UP000799764">
    <property type="component" value="Unassembled WGS sequence"/>
</dbReference>
<comment type="caution">
    <text evidence="1">The sequence shown here is derived from an EMBL/GenBank/DDBJ whole genome shotgun (WGS) entry which is preliminary data.</text>
</comment>
<evidence type="ECO:0000313" key="2">
    <source>
        <dbReference type="Proteomes" id="UP000799764"/>
    </source>
</evidence>